<evidence type="ECO:0000256" key="16">
    <source>
        <dbReference type="NCBIfam" id="TIGR01389"/>
    </source>
</evidence>
<dbReference type="InterPro" id="IPR036390">
    <property type="entry name" value="WH_DNA-bd_sf"/>
</dbReference>
<feature type="domain" description="Helicase ATP-binding" evidence="18">
    <location>
        <begin position="25"/>
        <end position="194"/>
    </location>
</feature>
<reference evidence="21" key="1">
    <citation type="submission" date="2017-08" db="EMBL/GenBank/DDBJ databases">
        <authorList>
            <person name="Varghese N."/>
            <person name="Submissions S."/>
        </authorList>
    </citation>
    <scope>NUCLEOTIDE SEQUENCE [LARGE SCALE GENOMIC DNA]</scope>
    <source>
        <strain evidence="21">JC22</strain>
    </source>
</reference>
<dbReference type="NCBIfam" id="TIGR00614">
    <property type="entry name" value="recQ_fam"/>
    <property type="match status" value="1"/>
</dbReference>
<proteinExistence type="inferred from homology"/>
<dbReference type="CDD" id="cd18794">
    <property type="entry name" value="SF2_C_RecQ"/>
    <property type="match status" value="1"/>
</dbReference>
<comment type="catalytic activity">
    <reaction evidence="15">
        <text>Couples ATP hydrolysis with the unwinding of duplex DNA by translocating in the 3'-5' direction.</text>
        <dbReference type="EC" id="5.6.2.4"/>
    </reaction>
</comment>
<dbReference type="GO" id="GO:0043590">
    <property type="term" value="C:bacterial nucleoid"/>
    <property type="evidence" value="ECO:0007669"/>
    <property type="project" value="TreeGrafter"/>
</dbReference>
<evidence type="ECO:0000256" key="15">
    <source>
        <dbReference type="ARBA" id="ARBA00034617"/>
    </source>
</evidence>
<dbReference type="InterPro" id="IPR014001">
    <property type="entry name" value="Helicase_ATP-bd"/>
</dbReference>
<keyword evidence="13" id="KW-0234">DNA repair</keyword>
<accession>A0A285TN64</accession>
<evidence type="ECO:0000313" key="21">
    <source>
        <dbReference type="Proteomes" id="UP000219636"/>
    </source>
</evidence>
<evidence type="ECO:0000256" key="1">
    <source>
        <dbReference type="ARBA" id="ARBA00001946"/>
    </source>
</evidence>
<dbReference type="SMART" id="SM00341">
    <property type="entry name" value="HRDC"/>
    <property type="match status" value="1"/>
</dbReference>
<dbReference type="AlphaFoldDB" id="A0A285TN64"/>
<evidence type="ECO:0000259" key="18">
    <source>
        <dbReference type="PROSITE" id="PS51192"/>
    </source>
</evidence>
<dbReference type="InterPro" id="IPR010997">
    <property type="entry name" value="HRDC-like_sf"/>
</dbReference>
<dbReference type="PROSITE" id="PS51192">
    <property type="entry name" value="HELICASE_ATP_BIND_1"/>
    <property type="match status" value="1"/>
</dbReference>
<dbReference type="GO" id="GO:0005737">
    <property type="term" value="C:cytoplasm"/>
    <property type="evidence" value="ECO:0007669"/>
    <property type="project" value="TreeGrafter"/>
</dbReference>
<dbReference type="GO" id="GO:0003677">
    <property type="term" value="F:DNA binding"/>
    <property type="evidence" value="ECO:0007669"/>
    <property type="project" value="UniProtKB-KW"/>
</dbReference>
<evidence type="ECO:0000256" key="4">
    <source>
        <dbReference type="ARBA" id="ARBA00022723"/>
    </source>
</evidence>
<evidence type="ECO:0000256" key="5">
    <source>
        <dbReference type="ARBA" id="ARBA00022741"/>
    </source>
</evidence>
<evidence type="ECO:0000256" key="8">
    <source>
        <dbReference type="ARBA" id="ARBA00022806"/>
    </source>
</evidence>
<dbReference type="GO" id="GO:0043138">
    <property type="term" value="F:3'-5' DNA helicase activity"/>
    <property type="evidence" value="ECO:0007669"/>
    <property type="project" value="UniProtKB-EC"/>
</dbReference>
<organism evidence="20 21">
    <name type="scientific">Ureibacillus xyleni</name>
    <dbReference type="NCBI Taxonomy" id="614648"/>
    <lineage>
        <taxon>Bacteria</taxon>
        <taxon>Bacillati</taxon>
        <taxon>Bacillota</taxon>
        <taxon>Bacilli</taxon>
        <taxon>Bacillales</taxon>
        <taxon>Caryophanaceae</taxon>
        <taxon>Ureibacillus</taxon>
    </lineage>
</organism>
<sequence>MQQAEQILHQYFGYQTFRHVQKQVIENVLHKKDTLCVMPTGGGKSLCYQIPALVRDGLTIVISPLISLMKDQVDMLRANGIHSAFINSTLTFSEVDAIMEQVRMNAIKLLYIAPERLENQSFCTELAQLNVSLIAIDEAHCISQWGHDFRPSYRSIQKIFTLWPKKPTVIALTATATPNVREDICNLLQIDSDSVFVSGFNRDNLSFKVLVGENKDQYIKQYIKNNPQEAGIIYAATRKSVEALHAMLLQKGVAVAKYHGGMYEEDRNYEQNRFLNDEAQVMVATNAFGMGINKTNVRFVIHYQMPRNIESYYQEAGRAGRDGVESECILLYSSSDEQTHRFLIDQSQDPTRIPIELQKLQQMIDYCHTEKCLQSYMVNYFGEQEIQDCGKCGNCADERPKQDVTEDAQKVLSCVIRMGQTYGKTLTSQVLAGARNKKVEAFQHLSTYGILKPLSAKAVANFIDFLISERLLLVKAGQYPTIFVSQEGKEVLLGKKSVFRRTIVEKTVEKIQNDPLFEQLRIKRKQISELEGVPPFVVFSDKTLRDMCEKMPMNEEEFLAVSGVGQNKLEKYGEHFIAIIKAFV</sequence>
<evidence type="ECO:0000259" key="19">
    <source>
        <dbReference type="PROSITE" id="PS51194"/>
    </source>
</evidence>
<dbReference type="InterPro" id="IPR011545">
    <property type="entry name" value="DEAD/DEAH_box_helicase_dom"/>
</dbReference>
<dbReference type="GO" id="GO:0006260">
    <property type="term" value="P:DNA replication"/>
    <property type="evidence" value="ECO:0007669"/>
    <property type="project" value="InterPro"/>
</dbReference>
<evidence type="ECO:0000256" key="14">
    <source>
        <dbReference type="ARBA" id="ARBA00023235"/>
    </source>
</evidence>
<dbReference type="EMBL" id="OBMQ01000016">
    <property type="protein sequence ID" value="SOC23935.1"/>
    <property type="molecule type" value="Genomic_DNA"/>
</dbReference>
<dbReference type="GO" id="GO:0006310">
    <property type="term" value="P:DNA recombination"/>
    <property type="evidence" value="ECO:0007669"/>
    <property type="project" value="UniProtKB-UniRule"/>
</dbReference>
<dbReference type="Pfam" id="PF00570">
    <property type="entry name" value="HRDC"/>
    <property type="match status" value="1"/>
</dbReference>
<evidence type="ECO:0000256" key="3">
    <source>
        <dbReference type="ARBA" id="ARBA00005446"/>
    </source>
</evidence>
<keyword evidence="9" id="KW-0862">Zinc</keyword>
<keyword evidence="4" id="KW-0479">Metal-binding</keyword>
<dbReference type="InterPro" id="IPR004589">
    <property type="entry name" value="DNA_helicase_ATP-dep_RecQ"/>
</dbReference>
<dbReference type="Gene3D" id="3.40.50.300">
    <property type="entry name" value="P-loop containing nucleotide triphosphate hydrolases"/>
    <property type="match status" value="2"/>
</dbReference>
<dbReference type="InterPro" id="IPR018982">
    <property type="entry name" value="RQC_domain"/>
</dbReference>
<keyword evidence="11" id="KW-0238">DNA-binding</keyword>
<dbReference type="Pfam" id="PF16124">
    <property type="entry name" value="RecQ_Zn_bind"/>
    <property type="match status" value="1"/>
</dbReference>
<dbReference type="PANTHER" id="PTHR13710:SF105">
    <property type="entry name" value="ATP-DEPENDENT DNA HELICASE Q1"/>
    <property type="match status" value="1"/>
</dbReference>
<comment type="similarity">
    <text evidence="3">Belongs to the helicase family. RecQ subfamily.</text>
</comment>
<keyword evidence="14" id="KW-0413">Isomerase</keyword>
<dbReference type="PROSITE" id="PS51194">
    <property type="entry name" value="HELICASE_CTER"/>
    <property type="match status" value="1"/>
</dbReference>
<dbReference type="InterPro" id="IPR027417">
    <property type="entry name" value="P-loop_NTPase"/>
</dbReference>
<dbReference type="EC" id="5.6.2.4" evidence="16"/>
<dbReference type="SMART" id="SM00956">
    <property type="entry name" value="RQC"/>
    <property type="match status" value="1"/>
</dbReference>
<dbReference type="InterPro" id="IPR036388">
    <property type="entry name" value="WH-like_DNA-bd_sf"/>
</dbReference>
<dbReference type="InterPro" id="IPR001650">
    <property type="entry name" value="Helicase_C-like"/>
</dbReference>
<comment type="cofactor">
    <cofactor evidence="1">
        <name>Mg(2+)</name>
        <dbReference type="ChEBI" id="CHEBI:18420"/>
    </cofactor>
</comment>
<dbReference type="Pfam" id="PF00271">
    <property type="entry name" value="Helicase_C"/>
    <property type="match status" value="1"/>
</dbReference>
<evidence type="ECO:0000256" key="11">
    <source>
        <dbReference type="ARBA" id="ARBA00023125"/>
    </source>
</evidence>
<keyword evidence="12" id="KW-0233">DNA recombination</keyword>
<dbReference type="FunFam" id="1.10.150.80:FF:000002">
    <property type="entry name" value="ATP-dependent DNA helicase RecQ"/>
    <property type="match status" value="1"/>
</dbReference>
<keyword evidence="10" id="KW-0067">ATP-binding</keyword>
<evidence type="ECO:0000256" key="10">
    <source>
        <dbReference type="ARBA" id="ARBA00022840"/>
    </source>
</evidence>
<keyword evidence="7" id="KW-0378">Hydrolase</keyword>
<dbReference type="CDD" id="cd17920">
    <property type="entry name" value="DEXHc_RecQ"/>
    <property type="match status" value="1"/>
</dbReference>
<gene>
    <name evidence="20" type="ORF">SAMN05880501_11645</name>
</gene>
<dbReference type="GO" id="GO:0009432">
    <property type="term" value="P:SOS response"/>
    <property type="evidence" value="ECO:0007669"/>
    <property type="project" value="UniProtKB-UniRule"/>
</dbReference>
<dbReference type="SUPFAM" id="SSF47819">
    <property type="entry name" value="HRDC-like"/>
    <property type="match status" value="1"/>
</dbReference>
<dbReference type="SMART" id="SM00487">
    <property type="entry name" value="DEXDc"/>
    <property type="match status" value="1"/>
</dbReference>
<evidence type="ECO:0000256" key="7">
    <source>
        <dbReference type="ARBA" id="ARBA00022801"/>
    </source>
</evidence>
<evidence type="ECO:0000256" key="6">
    <source>
        <dbReference type="ARBA" id="ARBA00022763"/>
    </source>
</evidence>
<dbReference type="SUPFAM" id="SSF46785">
    <property type="entry name" value="Winged helix' DNA-binding domain"/>
    <property type="match status" value="1"/>
</dbReference>
<keyword evidence="5" id="KW-0547">Nucleotide-binding</keyword>
<feature type="domain" description="HRDC" evidence="17">
    <location>
        <begin position="510"/>
        <end position="584"/>
    </location>
</feature>
<evidence type="ECO:0000256" key="2">
    <source>
        <dbReference type="ARBA" id="ARBA00001947"/>
    </source>
</evidence>
<dbReference type="Gene3D" id="1.10.150.80">
    <property type="entry name" value="HRDC domain"/>
    <property type="match status" value="1"/>
</dbReference>
<dbReference type="InterPro" id="IPR006293">
    <property type="entry name" value="DNA_helicase_ATP-dep_RecQ_bac"/>
</dbReference>
<dbReference type="NCBIfam" id="TIGR01389">
    <property type="entry name" value="recQ"/>
    <property type="match status" value="1"/>
</dbReference>
<feature type="domain" description="Helicase C-terminal" evidence="19">
    <location>
        <begin position="218"/>
        <end position="361"/>
    </location>
</feature>
<dbReference type="GO" id="GO:0006281">
    <property type="term" value="P:DNA repair"/>
    <property type="evidence" value="ECO:0007669"/>
    <property type="project" value="UniProtKB-KW"/>
</dbReference>
<comment type="cofactor">
    <cofactor evidence="2">
        <name>Zn(2+)</name>
        <dbReference type="ChEBI" id="CHEBI:29105"/>
    </cofactor>
</comment>
<evidence type="ECO:0000259" key="17">
    <source>
        <dbReference type="PROSITE" id="PS50967"/>
    </source>
</evidence>
<dbReference type="GO" id="GO:0005524">
    <property type="term" value="F:ATP binding"/>
    <property type="evidence" value="ECO:0007669"/>
    <property type="project" value="UniProtKB-KW"/>
</dbReference>
<dbReference type="InterPro" id="IPR032284">
    <property type="entry name" value="RecQ_Zn-bd"/>
</dbReference>
<dbReference type="SMART" id="SM00490">
    <property type="entry name" value="HELICc"/>
    <property type="match status" value="1"/>
</dbReference>
<keyword evidence="6" id="KW-0227">DNA damage</keyword>
<dbReference type="Proteomes" id="UP000219636">
    <property type="component" value="Unassembled WGS sequence"/>
</dbReference>
<evidence type="ECO:0000256" key="13">
    <source>
        <dbReference type="ARBA" id="ARBA00023204"/>
    </source>
</evidence>
<dbReference type="SUPFAM" id="SSF52540">
    <property type="entry name" value="P-loop containing nucleoside triphosphate hydrolases"/>
    <property type="match status" value="1"/>
</dbReference>
<keyword evidence="8 20" id="KW-0347">Helicase</keyword>
<dbReference type="GO" id="GO:0009378">
    <property type="term" value="F:four-way junction helicase activity"/>
    <property type="evidence" value="ECO:0007669"/>
    <property type="project" value="TreeGrafter"/>
</dbReference>
<dbReference type="GO" id="GO:0016787">
    <property type="term" value="F:hydrolase activity"/>
    <property type="evidence" value="ECO:0007669"/>
    <property type="project" value="UniProtKB-KW"/>
</dbReference>
<dbReference type="GO" id="GO:0046872">
    <property type="term" value="F:metal ion binding"/>
    <property type="evidence" value="ECO:0007669"/>
    <property type="project" value="UniProtKB-KW"/>
</dbReference>
<dbReference type="InterPro" id="IPR044876">
    <property type="entry name" value="HRDC_dom_sf"/>
</dbReference>
<evidence type="ECO:0000256" key="9">
    <source>
        <dbReference type="ARBA" id="ARBA00022833"/>
    </source>
</evidence>
<dbReference type="PANTHER" id="PTHR13710">
    <property type="entry name" value="DNA HELICASE RECQ FAMILY MEMBER"/>
    <property type="match status" value="1"/>
</dbReference>
<dbReference type="FunFam" id="3.40.50.300:FF:000296">
    <property type="entry name" value="ATP-dependent DNA helicase RecQ"/>
    <property type="match status" value="1"/>
</dbReference>
<dbReference type="GO" id="GO:0030894">
    <property type="term" value="C:replisome"/>
    <property type="evidence" value="ECO:0007669"/>
    <property type="project" value="TreeGrafter"/>
</dbReference>
<evidence type="ECO:0000256" key="12">
    <source>
        <dbReference type="ARBA" id="ARBA00023172"/>
    </source>
</evidence>
<keyword evidence="21" id="KW-1185">Reference proteome</keyword>
<name>A0A285TN64_9BACL</name>
<dbReference type="PROSITE" id="PS50967">
    <property type="entry name" value="HRDC"/>
    <property type="match status" value="1"/>
</dbReference>
<evidence type="ECO:0000313" key="20">
    <source>
        <dbReference type="EMBL" id="SOC23935.1"/>
    </source>
</evidence>
<dbReference type="Gene3D" id="1.10.10.10">
    <property type="entry name" value="Winged helix-like DNA-binding domain superfamily/Winged helix DNA-binding domain"/>
    <property type="match status" value="1"/>
</dbReference>
<dbReference type="InterPro" id="IPR002121">
    <property type="entry name" value="HRDC_dom"/>
</dbReference>
<dbReference type="Pfam" id="PF00270">
    <property type="entry name" value="DEAD"/>
    <property type="match status" value="1"/>
</dbReference>
<protein>
    <recommendedName>
        <fullName evidence="16">DNA helicase RecQ</fullName>
        <ecNumber evidence="16">5.6.2.4</ecNumber>
    </recommendedName>
</protein>
<dbReference type="Pfam" id="PF09382">
    <property type="entry name" value="RQC"/>
    <property type="match status" value="1"/>
</dbReference>